<dbReference type="Pfam" id="PF05971">
    <property type="entry name" value="Methyltransf_10"/>
    <property type="match status" value="1"/>
</dbReference>
<evidence type="ECO:0000256" key="5">
    <source>
        <dbReference type="PIRSR" id="PIRSR037350-1"/>
    </source>
</evidence>
<dbReference type="Gene3D" id="3.40.50.150">
    <property type="entry name" value="Vaccinia Virus protein VP39"/>
    <property type="match status" value="1"/>
</dbReference>
<dbReference type="GO" id="GO:0008168">
    <property type="term" value="F:methyltransferase activity"/>
    <property type="evidence" value="ECO:0007669"/>
    <property type="project" value="UniProtKB-KW"/>
</dbReference>
<feature type="binding site" evidence="5">
    <location>
        <position position="189"/>
    </location>
    <ligand>
        <name>S-adenosyl-L-methionine</name>
        <dbReference type="ChEBI" id="CHEBI:59789"/>
    </ligand>
</feature>
<evidence type="ECO:0000313" key="7">
    <source>
        <dbReference type="Proteomes" id="UP000193920"/>
    </source>
</evidence>
<evidence type="ECO:0000313" key="6">
    <source>
        <dbReference type="EMBL" id="ORY26113.1"/>
    </source>
</evidence>
<dbReference type="STRING" id="1754190.A0A1Y2AU49"/>
<dbReference type="PANTHER" id="PTHR13393:SF0">
    <property type="entry name" value="RNA N6-ADENOSINE-METHYLTRANSFERASE METTL16"/>
    <property type="match status" value="1"/>
</dbReference>
<dbReference type="InterPro" id="IPR029063">
    <property type="entry name" value="SAM-dependent_MTases_sf"/>
</dbReference>
<protein>
    <submittedName>
        <fullName evidence="6">S-adenosyl-L-methionine dependent methyltransferase</fullName>
    </submittedName>
</protein>
<dbReference type="EMBL" id="MCOG01000205">
    <property type="protein sequence ID" value="ORY26113.1"/>
    <property type="molecule type" value="Genomic_DNA"/>
</dbReference>
<dbReference type="InterPro" id="IPR017182">
    <property type="entry name" value="METTL16/PsiM"/>
</dbReference>
<keyword evidence="3 6" id="KW-0808">Transferase</keyword>
<evidence type="ECO:0000256" key="4">
    <source>
        <dbReference type="ARBA" id="ARBA00022691"/>
    </source>
</evidence>
<dbReference type="Proteomes" id="UP000193920">
    <property type="component" value="Unassembled WGS sequence"/>
</dbReference>
<gene>
    <name evidence="6" type="ORF">LY90DRAFT_461579</name>
</gene>
<reference evidence="6 7" key="1">
    <citation type="submission" date="2016-08" db="EMBL/GenBank/DDBJ databases">
        <title>A Parts List for Fungal Cellulosomes Revealed by Comparative Genomics.</title>
        <authorList>
            <consortium name="DOE Joint Genome Institute"/>
            <person name="Haitjema C.H."/>
            <person name="Gilmore S.P."/>
            <person name="Henske J.K."/>
            <person name="Solomon K.V."/>
            <person name="De Groot R."/>
            <person name="Kuo A."/>
            <person name="Mondo S.J."/>
            <person name="Salamov A.A."/>
            <person name="Labutti K."/>
            <person name="Zhao Z."/>
            <person name="Chiniquy J."/>
            <person name="Barry K."/>
            <person name="Brewer H.M."/>
            <person name="Purvine S.O."/>
            <person name="Wright A.T."/>
            <person name="Boxma B."/>
            <person name="Van Alen T."/>
            <person name="Hackstein J.H."/>
            <person name="Baker S.E."/>
            <person name="Grigoriev I.V."/>
            <person name="O'Malley M.A."/>
        </authorList>
    </citation>
    <scope>NUCLEOTIDE SEQUENCE [LARGE SCALE GENOMIC DNA]</scope>
    <source>
        <strain evidence="6 7">G1</strain>
    </source>
</reference>
<evidence type="ECO:0000256" key="2">
    <source>
        <dbReference type="ARBA" id="ARBA00022603"/>
    </source>
</evidence>
<evidence type="ECO:0000256" key="3">
    <source>
        <dbReference type="ARBA" id="ARBA00022679"/>
    </source>
</evidence>
<feature type="binding site" evidence="5">
    <location>
        <position position="79"/>
    </location>
    <ligand>
        <name>S-adenosyl-L-methionine</name>
        <dbReference type="ChEBI" id="CHEBI:59789"/>
    </ligand>
</feature>
<dbReference type="GO" id="GO:0070475">
    <property type="term" value="P:rRNA base methylation"/>
    <property type="evidence" value="ECO:0007669"/>
    <property type="project" value="TreeGrafter"/>
</dbReference>
<dbReference type="CDD" id="cd02440">
    <property type="entry name" value="AdoMet_MTases"/>
    <property type="match status" value="1"/>
</dbReference>
<feature type="binding site" evidence="5">
    <location>
        <position position="107"/>
    </location>
    <ligand>
        <name>S-adenosyl-L-methionine</name>
        <dbReference type="ChEBI" id="CHEBI:59789"/>
    </ligand>
</feature>
<dbReference type="InterPro" id="IPR010286">
    <property type="entry name" value="METTL16/RlmF"/>
</dbReference>
<evidence type="ECO:0000256" key="1">
    <source>
        <dbReference type="ARBA" id="ARBA00005878"/>
    </source>
</evidence>
<keyword evidence="4 5" id="KW-0949">S-adenosyl-L-methionine</keyword>
<sequence>MHLRNKYYNNVPDFVKLANLYPSLKKYIKYNRRSHSRVGTINFKDPRACRELTYALLWCDFNIRLEIPLDSLCPIIPGRLDYIHWIEDLILSDNSLNNFQIKGIDIGTGASCIYPLLACRLHPKWKMEALELNERSYEYAKDNIERNNLKSQITIRKAALNSEPQNDKVNYNKLMSLLIAPDYDFCMCNPPFYSSESEMEQCKDFKVEEPHSVCTGSSFEMLTDGGEVQFITGIINDKRKSLKKGLIVRWYTSLIGKKSSMEPLINYLKSQKYVKEVKTTNFKQGKTVRWAIAWSLKTIKYPSL</sequence>
<comment type="similarity">
    <text evidence="1">Belongs to the methyltransferase superfamily. METTL16/RlmF family.</text>
</comment>
<dbReference type="GO" id="GO:0005634">
    <property type="term" value="C:nucleus"/>
    <property type="evidence" value="ECO:0007669"/>
    <property type="project" value="TreeGrafter"/>
</dbReference>
<organism evidence="6 7">
    <name type="scientific">Neocallimastix californiae</name>
    <dbReference type="NCBI Taxonomy" id="1754190"/>
    <lineage>
        <taxon>Eukaryota</taxon>
        <taxon>Fungi</taxon>
        <taxon>Fungi incertae sedis</taxon>
        <taxon>Chytridiomycota</taxon>
        <taxon>Chytridiomycota incertae sedis</taxon>
        <taxon>Neocallimastigomycetes</taxon>
        <taxon>Neocallimastigales</taxon>
        <taxon>Neocallimastigaceae</taxon>
        <taxon>Neocallimastix</taxon>
    </lineage>
</organism>
<dbReference type="SUPFAM" id="SSF53335">
    <property type="entry name" value="S-adenosyl-L-methionine-dependent methyltransferases"/>
    <property type="match status" value="1"/>
</dbReference>
<comment type="caution">
    <text evidence="6">The sequence shown here is derived from an EMBL/GenBank/DDBJ whole genome shotgun (WGS) entry which is preliminary data.</text>
</comment>
<keyword evidence="2 6" id="KW-0489">Methyltransferase</keyword>
<feature type="binding site" evidence="5">
    <location>
        <position position="131"/>
    </location>
    <ligand>
        <name>S-adenosyl-L-methionine</name>
        <dbReference type="ChEBI" id="CHEBI:59789"/>
    </ligand>
</feature>
<dbReference type="PANTHER" id="PTHR13393">
    <property type="entry name" value="SAM-DEPENDENT METHYLTRANSFERASE"/>
    <property type="match status" value="1"/>
</dbReference>
<proteinExistence type="inferred from homology"/>
<dbReference type="AlphaFoldDB" id="A0A1Y2AU49"/>
<accession>A0A1Y2AU49</accession>
<dbReference type="OrthoDB" id="514248at2759"/>
<keyword evidence="7" id="KW-1185">Reference proteome</keyword>
<name>A0A1Y2AU49_9FUNG</name>
<dbReference type="PIRSF" id="PIRSF037350">
    <property type="entry name" value="Mtase_ZK1128_prd"/>
    <property type="match status" value="1"/>
</dbReference>